<sequence length="420" mass="44627">MPITVRELAEKLALPVLAGDVSKPVGWVHGTELVDPTPFLEGGELLLTTGLNALRDGYVERLVRAGVVGLGFGTGLGHDVVPPALVQSAAEAGLGLVEVPREVPFIAISKAVSKALAADEYAALARTSEAQRALTRAAVRTGVGGVVRRLGQWIDGWAVLLDAAGEPVHAHNPRLVPDLTAELARLKTAGGLASVAFELDGLHVFLQVLGSRARGVLAVGTARPDPGIVNTAASLLVLALAQHDSVDAARRELRAGQFRMLLAGLAVDGLPGRFRVFLAAEPPDDNVFWAEHDGDIVVLTDEFDGVASSEVDQTGVARGYREARQARQAGVRTFEELAGNLPLPAGFADALLRPLDAETRATLRVWLGHHGAWDPAATELGVHRHTLRNRVRRAEQALNRSLDSPGLRAELWLALHREGQ</sequence>
<dbReference type="Pfam" id="PF07905">
    <property type="entry name" value="PucR"/>
    <property type="match status" value="1"/>
</dbReference>
<dbReference type="InterPro" id="IPR051448">
    <property type="entry name" value="CdaR-like_regulators"/>
</dbReference>
<accession>A0A1G9PQ43</accession>
<dbReference type="InterPro" id="IPR012914">
    <property type="entry name" value="PucR_dom"/>
</dbReference>
<evidence type="ECO:0000259" key="2">
    <source>
        <dbReference type="Pfam" id="PF13556"/>
    </source>
</evidence>
<dbReference type="Proteomes" id="UP000199682">
    <property type="component" value="Unassembled WGS sequence"/>
</dbReference>
<organism evidence="3 4">
    <name type="scientific">Lentzea albidocapillata subsp. violacea</name>
    <dbReference type="NCBI Taxonomy" id="128104"/>
    <lineage>
        <taxon>Bacteria</taxon>
        <taxon>Bacillati</taxon>
        <taxon>Actinomycetota</taxon>
        <taxon>Actinomycetes</taxon>
        <taxon>Pseudonocardiales</taxon>
        <taxon>Pseudonocardiaceae</taxon>
        <taxon>Lentzea</taxon>
    </lineage>
</organism>
<dbReference type="AlphaFoldDB" id="A0A1G9PQ43"/>
<proteinExistence type="predicted"/>
<dbReference type="PANTHER" id="PTHR33744">
    <property type="entry name" value="CARBOHYDRATE DIACID REGULATOR"/>
    <property type="match status" value="1"/>
</dbReference>
<dbReference type="Pfam" id="PF13556">
    <property type="entry name" value="HTH_30"/>
    <property type="match status" value="1"/>
</dbReference>
<evidence type="ECO:0000259" key="1">
    <source>
        <dbReference type="Pfam" id="PF07905"/>
    </source>
</evidence>
<dbReference type="InterPro" id="IPR025736">
    <property type="entry name" value="PucR_C-HTH_dom"/>
</dbReference>
<feature type="domain" description="PucR C-terminal helix-turn-helix" evidence="2">
    <location>
        <begin position="361"/>
        <end position="416"/>
    </location>
</feature>
<dbReference type="Gene3D" id="1.10.10.2840">
    <property type="entry name" value="PucR C-terminal helix-turn-helix domain"/>
    <property type="match status" value="1"/>
</dbReference>
<evidence type="ECO:0000313" key="4">
    <source>
        <dbReference type="Proteomes" id="UP000199682"/>
    </source>
</evidence>
<dbReference type="InterPro" id="IPR042070">
    <property type="entry name" value="PucR_C-HTH_sf"/>
</dbReference>
<feature type="domain" description="Purine catabolism PurC-like" evidence="1">
    <location>
        <begin position="16"/>
        <end position="116"/>
    </location>
</feature>
<dbReference type="RefSeq" id="WP_090010891.1">
    <property type="nucleotide sequence ID" value="NZ_FNET01000015.1"/>
</dbReference>
<reference evidence="4" key="1">
    <citation type="submission" date="2016-10" db="EMBL/GenBank/DDBJ databases">
        <authorList>
            <person name="Varghese N."/>
            <person name="Submissions S."/>
        </authorList>
    </citation>
    <scope>NUCLEOTIDE SEQUENCE [LARGE SCALE GENOMIC DNA]</scope>
    <source>
        <strain evidence="4">DSM 44796</strain>
    </source>
</reference>
<evidence type="ECO:0000313" key="3">
    <source>
        <dbReference type="EMBL" id="SDM00743.1"/>
    </source>
</evidence>
<dbReference type="PANTHER" id="PTHR33744:SF1">
    <property type="entry name" value="DNA-BINDING TRANSCRIPTIONAL ACTIVATOR ADER"/>
    <property type="match status" value="1"/>
</dbReference>
<dbReference type="EMBL" id="FNET01000015">
    <property type="protein sequence ID" value="SDM00743.1"/>
    <property type="molecule type" value="Genomic_DNA"/>
</dbReference>
<protein>
    <submittedName>
        <fullName evidence="3">Purine catabolism regulatory protein</fullName>
    </submittedName>
</protein>
<gene>
    <name evidence="3" type="ORF">SAMN04488074_115125</name>
</gene>
<name>A0A1G9PQ43_9PSEU</name>